<sequence>MTFSVLARDPETGMFGMALGSSGVAAGNRCSWVRAGVGGIATQHRTDTRAGPLGLDLLAKGCSAAETVRILAESNDFPGERQFAAVDRLGRVAFYSGPEINNINGGYVGNQCVSTGNFISNPGVPQAIIEAYEAATDLCFAERLLAAVDAGLAAGGETKTIGAAALVIADREAWPLVDLRVDWQDKPLTELRRLWDFYKPYQQVFVDQVIHPETMLKPVDAPMNI</sequence>
<dbReference type="Proteomes" id="UP001309705">
    <property type="component" value="Unassembled WGS sequence"/>
</dbReference>
<dbReference type="InterPro" id="IPR029055">
    <property type="entry name" value="Ntn_hydrolases_N"/>
</dbReference>
<evidence type="ECO:0000313" key="2">
    <source>
        <dbReference type="Proteomes" id="UP001309705"/>
    </source>
</evidence>
<protein>
    <submittedName>
        <fullName evidence="1">DUF1028 domain-containing protein</fullName>
    </submittedName>
</protein>
<gene>
    <name evidence="1" type="ORF">VSX58_06615</name>
</gene>
<dbReference type="Pfam" id="PF06267">
    <property type="entry name" value="DUF1028"/>
    <property type="match status" value="1"/>
</dbReference>
<comment type="caution">
    <text evidence="1">The sequence shown here is derived from an EMBL/GenBank/DDBJ whole genome shotgun (WGS) entry which is preliminary data.</text>
</comment>
<organism evidence="1 2">
    <name type="scientific">Brenneria populi</name>
    <dbReference type="NCBI Taxonomy" id="1505588"/>
    <lineage>
        <taxon>Bacteria</taxon>
        <taxon>Pseudomonadati</taxon>
        <taxon>Pseudomonadota</taxon>
        <taxon>Gammaproteobacteria</taxon>
        <taxon>Enterobacterales</taxon>
        <taxon>Pectobacteriaceae</taxon>
        <taxon>Brenneria</taxon>
    </lineage>
</organism>
<name>A0ABU6JNV5_9GAMM</name>
<dbReference type="PANTHER" id="PTHR39328:SF1">
    <property type="entry name" value="BLL2871 PROTEIN"/>
    <property type="match status" value="1"/>
</dbReference>
<dbReference type="SUPFAM" id="SSF56235">
    <property type="entry name" value="N-terminal nucleophile aminohydrolases (Ntn hydrolases)"/>
    <property type="match status" value="1"/>
</dbReference>
<accession>A0ABU6JNV5</accession>
<dbReference type="PANTHER" id="PTHR39328">
    <property type="entry name" value="BLL2871 PROTEIN"/>
    <property type="match status" value="1"/>
</dbReference>
<dbReference type="EMBL" id="JAYWTM010000004">
    <property type="protein sequence ID" value="MEC5342280.1"/>
    <property type="molecule type" value="Genomic_DNA"/>
</dbReference>
<dbReference type="InterPro" id="IPR010430">
    <property type="entry name" value="DUF1028"/>
</dbReference>
<dbReference type="RefSeq" id="WP_327617400.1">
    <property type="nucleotide sequence ID" value="NZ_JAYWTM010000004.1"/>
</dbReference>
<dbReference type="Gene3D" id="3.60.20.10">
    <property type="entry name" value="Glutamine Phosphoribosylpyrophosphate, subunit 1, domain 1"/>
    <property type="match status" value="1"/>
</dbReference>
<proteinExistence type="predicted"/>
<reference evidence="1 2" key="1">
    <citation type="journal article" date="2017" name="Int. J. Syst. Evol. Microbiol.">
        <title>Brenneria populi subsp. brevivirga subsp. nov. isolated from symptomatic bark of Populus x euramericana canker, and description of Brenneria populi subsp. populi subsp. nov.</title>
        <authorList>
            <person name="Zheng M.H."/>
            <person name="Piao C.G."/>
            <person name="Xue H."/>
            <person name="Guo M.W."/>
            <person name="Li Y."/>
        </authorList>
    </citation>
    <scope>NUCLEOTIDE SEQUENCE [LARGE SCALE GENOMIC DNA]</scope>
    <source>
        <strain evidence="1 2">D9-5</strain>
    </source>
</reference>
<evidence type="ECO:0000313" key="1">
    <source>
        <dbReference type="EMBL" id="MEC5342280.1"/>
    </source>
</evidence>
<keyword evidence="2" id="KW-1185">Reference proteome</keyword>